<keyword evidence="2" id="KW-1185">Reference proteome</keyword>
<organism evidence="1 2">
    <name type="scientific">Eleusine coracana subsp. coracana</name>
    <dbReference type="NCBI Taxonomy" id="191504"/>
    <lineage>
        <taxon>Eukaryota</taxon>
        <taxon>Viridiplantae</taxon>
        <taxon>Streptophyta</taxon>
        <taxon>Embryophyta</taxon>
        <taxon>Tracheophyta</taxon>
        <taxon>Spermatophyta</taxon>
        <taxon>Magnoliopsida</taxon>
        <taxon>Liliopsida</taxon>
        <taxon>Poales</taxon>
        <taxon>Poaceae</taxon>
        <taxon>PACMAD clade</taxon>
        <taxon>Chloridoideae</taxon>
        <taxon>Cynodonteae</taxon>
        <taxon>Eleusininae</taxon>
        <taxon>Eleusine</taxon>
    </lineage>
</organism>
<dbReference type="EMBL" id="BQKI01000007">
    <property type="protein sequence ID" value="GJM97747.1"/>
    <property type="molecule type" value="Genomic_DNA"/>
</dbReference>
<reference evidence="1" key="2">
    <citation type="submission" date="2021-12" db="EMBL/GenBank/DDBJ databases">
        <title>Resequencing data analysis of finger millet.</title>
        <authorList>
            <person name="Hatakeyama M."/>
            <person name="Aluri S."/>
            <person name="Balachadran M.T."/>
            <person name="Sivarajan S.R."/>
            <person name="Poveda L."/>
            <person name="Shimizu-Inatsugi R."/>
            <person name="Schlapbach R."/>
            <person name="Sreeman S.M."/>
            <person name="Shimizu K.K."/>
        </authorList>
    </citation>
    <scope>NUCLEOTIDE SEQUENCE</scope>
</reference>
<comment type="caution">
    <text evidence="1">The sequence shown here is derived from an EMBL/GenBank/DDBJ whole genome shotgun (WGS) entry which is preliminary data.</text>
</comment>
<gene>
    <name evidence="1" type="primary">ga14698</name>
    <name evidence="1" type="ORF">PR202_ga14698</name>
</gene>
<protein>
    <submittedName>
        <fullName evidence="1">Uncharacterized protein</fullName>
    </submittedName>
</protein>
<sequence>MMMYLGDNTDGEKLEKRLGADKLKILEKAFEEAADNALPHPMEDAYMDACHTNNMIEFEPEYHVNFDNPDVDEKPPMSLEDMLQKVKPFIVAYEGIQNQEEWEEAVKDVMARAPHMKELIDMYSGPDVVTAKQQEEELQRVAKTLPEKIPLSVNRFTDKMLLSLKNNPGWGFDKKCQFMDKFAREVSELYK</sequence>
<evidence type="ECO:0000313" key="1">
    <source>
        <dbReference type="EMBL" id="GJM97747.1"/>
    </source>
</evidence>
<dbReference type="AlphaFoldDB" id="A0AAV5CH53"/>
<evidence type="ECO:0000313" key="2">
    <source>
        <dbReference type="Proteomes" id="UP001054889"/>
    </source>
</evidence>
<reference evidence="1" key="1">
    <citation type="journal article" date="2018" name="DNA Res.">
        <title>Multiple hybrid de novo genome assembly of finger millet, an orphan allotetraploid crop.</title>
        <authorList>
            <person name="Hatakeyama M."/>
            <person name="Aluri S."/>
            <person name="Balachadran M.T."/>
            <person name="Sivarajan S.R."/>
            <person name="Patrignani A."/>
            <person name="Gruter S."/>
            <person name="Poveda L."/>
            <person name="Shimizu-Inatsugi R."/>
            <person name="Baeten J."/>
            <person name="Francoijs K.J."/>
            <person name="Nataraja K.N."/>
            <person name="Reddy Y.A.N."/>
            <person name="Phadnis S."/>
            <person name="Ravikumar R.L."/>
            <person name="Schlapbach R."/>
            <person name="Sreeman S.M."/>
            <person name="Shimizu K.K."/>
        </authorList>
    </citation>
    <scope>NUCLEOTIDE SEQUENCE</scope>
</reference>
<accession>A0AAV5CH53</accession>
<proteinExistence type="predicted"/>
<dbReference type="Proteomes" id="UP001054889">
    <property type="component" value="Unassembled WGS sequence"/>
</dbReference>
<dbReference type="PANTHER" id="PTHR47911">
    <property type="entry name" value="HYDROXYPROLINE-RICH GLYCOPROTEIN-LIKE"/>
    <property type="match status" value="1"/>
</dbReference>
<dbReference type="PANTHER" id="PTHR47911:SF1">
    <property type="entry name" value="OS06G0664400 PROTEIN"/>
    <property type="match status" value="1"/>
</dbReference>
<name>A0AAV5CH53_ELECO</name>